<keyword evidence="6 9" id="KW-0378">Hydrolase</keyword>
<evidence type="ECO:0000256" key="7">
    <source>
        <dbReference type="ARBA" id="ARBA00022833"/>
    </source>
</evidence>
<evidence type="ECO:0000256" key="4">
    <source>
        <dbReference type="ARBA" id="ARBA00022670"/>
    </source>
</evidence>
<evidence type="ECO:0000256" key="3">
    <source>
        <dbReference type="ARBA" id="ARBA00022438"/>
    </source>
</evidence>
<dbReference type="EMBL" id="CP103416">
    <property type="protein sequence ID" value="UVW34597.1"/>
    <property type="molecule type" value="Genomic_DNA"/>
</dbReference>
<accession>A0ABY5TL79</accession>
<keyword evidence="4 9" id="KW-0645">Protease</keyword>
<keyword evidence="12" id="KW-1185">Reference proteome</keyword>
<dbReference type="Gene3D" id="3.40.630.10">
    <property type="entry name" value="Zn peptidases"/>
    <property type="match status" value="1"/>
</dbReference>
<evidence type="ECO:0000256" key="9">
    <source>
        <dbReference type="RuleBase" id="RU004386"/>
    </source>
</evidence>
<protein>
    <recommendedName>
        <fullName evidence="10">M18 family aminopeptidase</fullName>
        <ecNumber evidence="10">3.4.11.-</ecNumber>
    </recommendedName>
</protein>
<dbReference type="SUPFAM" id="SSF53187">
    <property type="entry name" value="Zn-dependent exopeptidases"/>
    <property type="match status" value="1"/>
</dbReference>
<dbReference type="CDD" id="cd05658">
    <property type="entry name" value="M18_DAP"/>
    <property type="match status" value="1"/>
</dbReference>
<organism evidence="11 12">
    <name type="scientific">SAR92 clade bacterium H455</name>
    <dbReference type="NCBI Taxonomy" id="2974818"/>
    <lineage>
        <taxon>Bacteria</taxon>
        <taxon>Pseudomonadati</taxon>
        <taxon>Pseudomonadota</taxon>
        <taxon>Gammaproteobacteria</taxon>
        <taxon>Cellvibrionales</taxon>
        <taxon>Porticoccaceae</taxon>
        <taxon>SAR92 clade</taxon>
    </lineage>
</organism>
<evidence type="ECO:0000256" key="2">
    <source>
        <dbReference type="ARBA" id="ARBA00008290"/>
    </source>
</evidence>
<evidence type="ECO:0000313" key="11">
    <source>
        <dbReference type="EMBL" id="UVW34597.1"/>
    </source>
</evidence>
<dbReference type="PANTHER" id="PTHR28570:SF3">
    <property type="entry name" value="ASPARTYL AMINOPEPTIDASE"/>
    <property type="match status" value="1"/>
</dbReference>
<dbReference type="Pfam" id="PF02127">
    <property type="entry name" value="Peptidase_M18"/>
    <property type="match status" value="1"/>
</dbReference>
<evidence type="ECO:0000256" key="10">
    <source>
        <dbReference type="RuleBase" id="RU004387"/>
    </source>
</evidence>
<evidence type="ECO:0000313" key="12">
    <source>
        <dbReference type="Proteomes" id="UP001059934"/>
    </source>
</evidence>
<dbReference type="InterPro" id="IPR001948">
    <property type="entry name" value="Peptidase_M18"/>
</dbReference>
<dbReference type="GO" id="GO:0004177">
    <property type="term" value="F:aminopeptidase activity"/>
    <property type="evidence" value="ECO:0007669"/>
    <property type="project" value="UniProtKB-KW"/>
</dbReference>
<dbReference type="SUPFAM" id="SSF101821">
    <property type="entry name" value="Aminopeptidase/glucanase lid domain"/>
    <property type="match status" value="1"/>
</dbReference>
<reference evidence="11" key="1">
    <citation type="submission" date="2022-08" db="EMBL/GenBank/DDBJ databases">
        <title>Catabolic pathway analysis in culturable SAR92 clade bacteria reveals their overlooked roles in DMSP degradation in coastal seas.</title>
        <authorList>
            <person name="He X."/>
            <person name="Zhang X."/>
            <person name="Zhang Y."/>
        </authorList>
    </citation>
    <scope>NUCLEOTIDE SEQUENCE</scope>
    <source>
        <strain evidence="11">H455</strain>
    </source>
</reference>
<keyword evidence="7 9" id="KW-0862">Zinc</keyword>
<dbReference type="Proteomes" id="UP001059934">
    <property type="component" value="Chromosome"/>
</dbReference>
<proteinExistence type="inferred from homology"/>
<keyword evidence="8 9" id="KW-0482">Metalloprotease</keyword>
<gene>
    <name evidence="11" type="ORF">NYF23_11340</name>
</gene>
<name>A0ABY5TL79_9GAMM</name>
<dbReference type="NCBIfam" id="NF002759">
    <property type="entry name" value="PRK02813.1"/>
    <property type="match status" value="1"/>
</dbReference>
<comment type="similarity">
    <text evidence="2 9">Belongs to the peptidase M18 family.</text>
</comment>
<sequence>MDVVDTQTESFNKQLAEFINGSPTPFHAVANMTILLREAGFQSLSESEEWTVKQGEKYFVTRNGSSIIAFVAGSEDLAESGIRMAGAHTDSPCLMVKPQPEMLNNNYFQLGVEVYGGALLNPWFDRDLSLAGRLVYSDVSGQLKQKLINFDEAIAIIPSLAIHLDRTANNDRTINAQTDIPPILMQADKKADFRELLGGRFLAEGEKVLDYELCFYDVQGAATVGLNKEFFAAARLDNLLSCFVATQALINADTSCTSVLVCNDHEEVGSVSSVGADGPFLASVVDRLCNDLCSDAGASNKARVLDGSLLISCDNAHAVHPNFAAKHEVGHTPVLNGGPVIKVNSNQRYATNGVTASLFRQLCAEVDVPVQSFVTRTDLGCGSTIGPVTAAKLGIPTLDVGIPQLAMHSCRELTGTLDPERLSRVLTAFFNRPGRLQVAVSDNS</sequence>
<evidence type="ECO:0000256" key="1">
    <source>
        <dbReference type="ARBA" id="ARBA00001947"/>
    </source>
</evidence>
<dbReference type="PRINTS" id="PR00932">
    <property type="entry name" value="AMINO1PTASE"/>
</dbReference>
<keyword evidence="3 9" id="KW-0031">Aminopeptidase</keyword>
<dbReference type="InterPro" id="IPR023358">
    <property type="entry name" value="Peptidase_M18_dom2"/>
</dbReference>
<evidence type="ECO:0000256" key="6">
    <source>
        <dbReference type="ARBA" id="ARBA00022801"/>
    </source>
</evidence>
<dbReference type="EC" id="3.4.11.-" evidence="10"/>
<dbReference type="Gene3D" id="2.30.250.10">
    <property type="entry name" value="Aminopeptidase i, Domain 2"/>
    <property type="match status" value="1"/>
</dbReference>
<evidence type="ECO:0000256" key="8">
    <source>
        <dbReference type="ARBA" id="ARBA00023049"/>
    </source>
</evidence>
<evidence type="ECO:0000256" key="5">
    <source>
        <dbReference type="ARBA" id="ARBA00022723"/>
    </source>
</evidence>
<comment type="cofactor">
    <cofactor evidence="1 10">
        <name>Zn(2+)</name>
        <dbReference type="ChEBI" id="CHEBI:29105"/>
    </cofactor>
</comment>
<dbReference type="PANTHER" id="PTHR28570">
    <property type="entry name" value="ASPARTYL AMINOPEPTIDASE"/>
    <property type="match status" value="1"/>
</dbReference>
<keyword evidence="5 9" id="KW-0479">Metal-binding</keyword>